<feature type="domain" description="Enoyl reductase (ER)" evidence="1">
    <location>
        <begin position="17"/>
        <end position="308"/>
    </location>
</feature>
<dbReference type="EMBL" id="JACCBJ010000001">
    <property type="protein sequence ID" value="NYD75051.1"/>
    <property type="molecule type" value="Genomic_DNA"/>
</dbReference>
<dbReference type="InterPro" id="IPR052733">
    <property type="entry name" value="Chloroplast_QOR"/>
</dbReference>
<organism evidence="2 3">
    <name type="scientific">Leifsonia soli</name>
    <dbReference type="NCBI Taxonomy" id="582665"/>
    <lineage>
        <taxon>Bacteria</taxon>
        <taxon>Bacillati</taxon>
        <taxon>Actinomycetota</taxon>
        <taxon>Actinomycetes</taxon>
        <taxon>Micrococcales</taxon>
        <taxon>Microbacteriaceae</taxon>
        <taxon>Leifsonia</taxon>
    </lineage>
</organism>
<proteinExistence type="predicted"/>
<dbReference type="InterPro" id="IPR036291">
    <property type="entry name" value="NAD(P)-bd_dom_sf"/>
</dbReference>
<sequence length="329" mass="35474">MAKTPGETMVFEYDGNGDVDVLQKRTRPLATPGPDEVLVEVIATGINHIDGFIRTGRETAWADEPFPRGSGSDFAGIVVTGDAAGRFRKGAEVIGHVRVGAHAEYIVVPVAALVSKPPHVPWEVAGGLYLAGVTALDTLDDLRIGPDDTVVISAAAGGVGSIEAQLAKHRGARVIGTCGDRNFDYLRQLGIRPVRYGDAIEERIRAEAPTGVTALIDNFGQDGRALAEALGVPPSRYRSSEDRRDTELRLLQDDPETVAHGTAQLGRLAQLADERAFTLLISGFYPLTDIKYAYDDLQNLHSRGKIVLGTHPVTTYWTLKTRDVQEARG</sequence>
<dbReference type="PANTHER" id="PTHR44013">
    <property type="entry name" value="ZINC-TYPE ALCOHOL DEHYDROGENASE-LIKE PROTEIN C16A3.02C"/>
    <property type="match status" value="1"/>
</dbReference>
<dbReference type="Pfam" id="PF08240">
    <property type="entry name" value="ADH_N"/>
    <property type="match status" value="1"/>
</dbReference>
<dbReference type="CDD" id="cd05289">
    <property type="entry name" value="MDR_like_2"/>
    <property type="match status" value="1"/>
</dbReference>
<dbReference type="SUPFAM" id="SSF51735">
    <property type="entry name" value="NAD(P)-binding Rossmann-fold domains"/>
    <property type="match status" value="1"/>
</dbReference>
<dbReference type="PANTHER" id="PTHR44013:SF1">
    <property type="entry name" value="ZINC-TYPE ALCOHOL DEHYDROGENASE-LIKE PROTEIN C16A3.02C"/>
    <property type="match status" value="1"/>
</dbReference>
<gene>
    <name evidence="2" type="ORF">BJ963_002570</name>
</gene>
<keyword evidence="3" id="KW-1185">Reference proteome</keyword>
<dbReference type="Gene3D" id="3.90.180.10">
    <property type="entry name" value="Medium-chain alcohol dehydrogenases, catalytic domain"/>
    <property type="match status" value="1"/>
</dbReference>
<dbReference type="AlphaFoldDB" id="A0A852T2F9"/>
<name>A0A852T2F9_9MICO</name>
<dbReference type="Gene3D" id="3.40.50.720">
    <property type="entry name" value="NAD(P)-binding Rossmann-like Domain"/>
    <property type="match status" value="1"/>
</dbReference>
<dbReference type="GO" id="GO:0016491">
    <property type="term" value="F:oxidoreductase activity"/>
    <property type="evidence" value="ECO:0007669"/>
    <property type="project" value="InterPro"/>
</dbReference>
<evidence type="ECO:0000313" key="2">
    <source>
        <dbReference type="EMBL" id="NYD75051.1"/>
    </source>
</evidence>
<dbReference type="InterPro" id="IPR020843">
    <property type="entry name" value="ER"/>
</dbReference>
<dbReference type="Pfam" id="PF13602">
    <property type="entry name" value="ADH_zinc_N_2"/>
    <property type="match status" value="1"/>
</dbReference>
<dbReference type="InterPro" id="IPR011032">
    <property type="entry name" value="GroES-like_sf"/>
</dbReference>
<accession>A0A852T2F9</accession>
<dbReference type="Proteomes" id="UP000589620">
    <property type="component" value="Unassembled WGS sequence"/>
</dbReference>
<dbReference type="SUPFAM" id="SSF50129">
    <property type="entry name" value="GroES-like"/>
    <property type="match status" value="1"/>
</dbReference>
<protein>
    <submittedName>
        <fullName evidence="2">D-arabinose 1-dehydrogenase-like Zn-dependent alcohol dehydrogenase</fullName>
    </submittedName>
</protein>
<evidence type="ECO:0000259" key="1">
    <source>
        <dbReference type="SMART" id="SM00829"/>
    </source>
</evidence>
<dbReference type="RefSeq" id="WP_179457093.1">
    <property type="nucleotide sequence ID" value="NZ_BAAAPX010000001.1"/>
</dbReference>
<dbReference type="InterPro" id="IPR013154">
    <property type="entry name" value="ADH-like_N"/>
</dbReference>
<comment type="caution">
    <text evidence="2">The sequence shown here is derived from an EMBL/GenBank/DDBJ whole genome shotgun (WGS) entry which is preliminary data.</text>
</comment>
<dbReference type="SMART" id="SM00829">
    <property type="entry name" value="PKS_ER"/>
    <property type="match status" value="1"/>
</dbReference>
<evidence type="ECO:0000313" key="3">
    <source>
        <dbReference type="Proteomes" id="UP000589620"/>
    </source>
</evidence>
<reference evidence="2 3" key="1">
    <citation type="submission" date="2020-07" db="EMBL/GenBank/DDBJ databases">
        <title>Sequencing the genomes of 1000 actinobacteria strains.</title>
        <authorList>
            <person name="Klenk H.-P."/>
        </authorList>
    </citation>
    <scope>NUCLEOTIDE SEQUENCE [LARGE SCALE GENOMIC DNA]</scope>
    <source>
        <strain evidence="2 3">DSM 23871</strain>
    </source>
</reference>